<dbReference type="EMBL" id="CCAE010000030">
    <property type="protein sequence ID" value="CDN88865.1"/>
    <property type="molecule type" value="Genomic_DNA"/>
</dbReference>
<keyword evidence="2" id="KW-1185">Reference proteome</keyword>
<protein>
    <submittedName>
        <fullName evidence="1">Uncharacterized protein</fullName>
    </submittedName>
</protein>
<accession>A0A1L1PU78</accession>
<reference evidence="2" key="2">
    <citation type="submission" date="2014-11" db="EMBL/GenBank/DDBJ databases">
        <title>Draft genome sequence of Hydrogenophaga intermedia S1.</title>
        <authorList>
            <person name="Gan H.M."/>
            <person name="Chew T.H."/>
            <person name="Stolz A."/>
        </authorList>
    </citation>
    <scope>NUCLEOTIDE SEQUENCE [LARGE SCALE GENOMIC DNA]</scope>
    <source>
        <strain evidence="2">S1</strain>
    </source>
</reference>
<dbReference type="AlphaFoldDB" id="A0A1L1PU78"/>
<evidence type="ECO:0000313" key="1">
    <source>
        <dbReference type="EMBL" id="CDN88865.1"/>
    </source>
</evidence>
<dbReference type="Proteomes" id="UP000028878">
    <property type="component" value="Unassembled WGS sequence"/>
</dbReference>
<proteinExistence type="predicted"/>
<organism evidence="1 2">
    <name type="scientific">Hydrogenophaga intermedia</name>
    <dbReference type="NCBI Taxonomy" id="65786"/>
    <lineage>
        <taxon>Bacteria</taxon>
        <taxon>Pseudomonadati</taxon>
        <taxon>Pseudomonadota</taxon>
        <taxon>Betaproteobacteria</taxon>
        <taxon>Burkholderiales</taxon>
        <taxon>Comamonadaceae</taxon>
        <taxon>Hydrogenophaga</taxon>
    </lineage>
</organism>
<name>A0A1L1PU78_HYDIT</name>
<sequence>MNIEWDPYYELPLPRRELPLTWAFDELAEELERLGVDVNVKMLGVPDAFPRGGWCMHYEGDVWVVYYAERGRRLRPAVFTSPFDAANYFLWLHIGEMKPAVRSAARFLGMPFTVGMPTTAP</sequence>
<reference evidence="2" key="1">
    <citation type="submission" date="2014-02" db="EMBL/GenBank/DDBJ databases">
        <authorList>
            <person name="Gan H."/>
        </authorList>
    </citation>
    <scope>NUCLEOTIDE SEQUENCE [LARGE SCALE GENOMIC DNA]</scope>
    <source>
        <strain evidence="2">S1</strain>
    </source>
</reference>
<gene>
    <name evidence="1" type="ORF">BN948_03301</name>
</gene>
<evidence type="ECO:0000313" key="2">
    <source>
        <dbReference type="Proteomes" id="UP000028878"/>
    </source>
</evidence>
<dbReference type="RefSeq" id="WP_009519698.1">
    <property type="nucleotide sequence ID" value="NZ_CCAE010000030.1"/>
</dbReference>